<dbReference type="AlphaFoldDB" id="F4PX30"/>
<evidence type="ECO:0000313" key="2">
    <source>
        <dbReference type="Proteomes" id="UP000007797"/>
    </source>
</evidence>
<dbReference type="OrthoDB" id="14331at2759"/>
<protein>
    <submittedName>
        <fullName evidence="1">Uncharacterized protein</fullName>
    </submittedName>
</protein>
<accession>F4PX30</accession>
<sequence>MNGTILDQFVGNEEIRGTIVEEFKDQPIDTIRIVLVTLISSYTKMISVHDTPDSTTSIYCGYKDGTPVNYGGLVYSSQIIKTGFGTKPNILFSFWKSKDFELLERITDRYYPLAKLRGSTIIISWPNKNDSSYFLSKSNRLTPNQIEDQQIFI</sequence>
<dbReference type="RefSeq" id="XP_004358179.1">
    <property type="nucleotide sequence ID" value="XM_004358122.1"/>
</dbReference>
<dbReference type="EMBL" id="GL883013">
    <property type="protein sequence ID" value="EGG19833.1"/>
    <property type="molecule type" value="Genomic_DNA"/>
</dbReference>
<keyword evidence="2" id="KW-1185">Reference proteome</keyword>
<dbReference type="Proteomes" id="UP000007797">
    <property type="component" value="Unassembled WGS sequence"/>
</dbReference>
<evidence type="ECO:0000313" key="1">
    <source>
        <dbReference type="EMBL" id="EGG19833.1"/>
    </source>
</evidence>
<name>F4PX30_CACFS</name>
<dbReference type="GeneID" id="14871830"/>
<dbReference type="KEGG" id="dfa:DFA_06935"/>
<proteinExistence type="predicted"/>
<organism evidence="1 2">
    <name type="scientific">Cavenderia fasciculata</name>
    <name type="common">Slime mold</name>
    <name type="synonym">Dictyostelium fasciculatum</name>
    <dbReference type="NCBI Taxonomy" id="261658"/>
    <lineage>
        <taxon>Eukaryota</taxon>
        <taxon>Amoebozoa</taxon>
        <taxon>Evosea</taxon>
        <taxon>Eumycetozoa</taxon>
        <taxon>Dictyostelia</taxon>
        <taxon>Acytosteliales</taxon>
        <taxon>Cavenderiaceae</taxon>
        <taxon>Cavenderia</taxon>
    </lineage>
</organism>
<gene>
    <name evidence="1" type="ORF">DFA_06935</name>
</gene>
<reference evidence="2" key="1">
    <citation type="journal article" date="2011" name="Genome Res.">
        <title>Phylogeny-wide analysis of social amoeba genomes highlights ancient origins for complex intercellular communication.</title>
        <authorList>
            <person name="Heidel A.J."/>
            <person name="Lawal H.M."/>
            <person name="Felder M."/>
            <person name="Schilde C."/>
            <person name="Helps N.R."/>
            <person name="Tunggal B."/>
            <person name="Rivero F."/>
            <person name="John U."/>
            <person name="Schleicher M."/>
            <person name="Eichinger L."/>
            <person name="Platzer M."/>
            <person name="Noegel A.A."/>
            <person name="Schaap P."/>
            <person name="Gloeckner G."/>
        </authorList>
    </citation>
    <scope>NUCLEOTIDE SEQUENCE [LARGE SCALE GENOMIC DNA]</scope>
    <source>
        <strain evidence="2">SH3</strain>
    </source>
</reference>
<dbReference type="OMA" id="FWKARNF"/>